<dbReference type="InterPro" id="IPR049052">
    <property type="entry name" value="nSTAND1"/>
</dbReference>
<proteinExistence type="predicted"/>
<sequence length="858" mass="92291">MIVHFAGHGAQRSGALYLPVGDSDPGRLPTTAVNVSRWLDEVEHTPQAPPTLLLLDVCGAGAAVLYQLADPVADAARRTWVIGACAHDEKAFDARFTKAVTSVLERLHEGRWDISPTLRHVPVETVAEEVQRQLFAQGADYKQTVVRTPRLTALAEQPPFFANPAYASDPHAALRRRLDVALWEIATQYDPVLDPTHFFTRASGATPGRAAFDGCLFSGRHQELIRIRNWLESPDPFLVVTGGPGAGKSSLLGVVVCLAHPELTPLGRHLLSRIDAGHRPARRYAGLVGVHARQRDTLQIIASMAAQLGLTPGVGKTWTPVLFVERIAATRDPVILVCDALDEAVAPAAVSYFLAALLARKRSDGSRACRVLLGRRHTPGGDADELLLDLDVSTLSGQLENDLRRYADDLLAGQPQFSDEALRTPLVRGIGAALKSVPQSAFLLAALYVEYLSGKGVATVEEAAALGERTPRDLSAMLRLHVAEQLVERPWAAHVLSAVAHARGGGMPRDLIHTVVLSSLRHDDGDDRLPTRDEVSDLLADLAYYLRTGIDSDGRRLYRFFHQSLNEYFSEPSSSLPTLSVGQVFAGLLDVIPRAGGTPDGPLLWELASPYLLRHLPDHAVDSAEPGALDRLLLDPGFLARADPAGVSRHHSASGSRSARRAAQAHLWSAHPGSNSFEIGNGIALRAEVLPLNLTRLGMPVLAQAVGQEVFAGEPPVWWPLWATGRVTRTNLMHVLTAADAGESPDDSSLSTEDAGLDVTALALGGEGDAPIVALGDSTGRIRLFLLLQEGPHHLYDTSRGHEKAVRHVLFAEVEDASLIVTCCDRERMCVCVGPDHGSLAAYDGAARCPDHCGSRGS</sequence>
<protein>
    <recommendedName>
        <fullName evidence="1">Novel STAND NTPase 1 domain-containing protein</fullName>
    </recommendedName>
</protein>
<feature type="domain" description="Novel STAND NTPase 1" evidence="1">
    <location>
        <begin position="215"/>
        <end position="376"/>
    </location>
</feature>
<gene>
    <name evidence="2" type="ORF">Y717_14540</name>
</gene>
<evidence type="ECO:0000313" key="3">
    <source>
        <dbReference type="Proteomes" id="UP000245992"/>
    </source>
</evidence>
<dbReference type="Gene3D" id="3.40.50.1460">
    <property type="match status" value="1"/>
</dbReference>
<dbReference type="Pfam" id="PF20703">
    <property type="entry name" value="nSTAND1"/>
    <property type="match status" value="1"/>
</dbReference>
<dbReference type="STRING" id="1440053.GCA_000718095_06932"/>
<evidence type="ECO:0000259" key="1">
    <source>
        <dbReference type="Pfam" id="PF20703"/>
    </source>
</evidence>
<accession>A0A2T7TEV6</accession>
<name>A0A2T7TEV6_9ACTN</name>
<dbReference type="PANTHER" id="PTHR10039">
    <property type="entry name" value="AMELOGENIN"/>
    <property type="match status" value="1"/>
</dbReference>
<organism evidence="2 3">
    <name type="scientific">Streptomyces scopuliridis RB72</name>
    <dbReference type="NCBI Taxonomy" id="1440053"/>
    <lineage>
        <taxon>Bacteria</taxon>
        <taxon>Bacillati</taxon>
        <taxon>Actinomycetota</taxon>
        <taxon>Actinomycetes</taxon>
        <taxon>Kitasatosporales</taxon>
        <taxon>Streptomycetaceae</taxon>
        <taxon>Streptomyces</taxon>
    </lineage>
</organism>
<evidence type="ECO:0000313" key="2">
    <source>
        <dbReference type="EMBL" id="PVE13646.1"/>
    </source>
</evidence>
<dbReference type="AlphaFoldDB" id="A0A2T7TEV6"/>
<dbReference type="Proteomes" id="UP000245992">
    <property type="component" value="Unassembled WGS sequence"/>
</dbReference>
<comment type="caution">
    <text evidence="2">The sequence shown here is derived from an EMBL/GenBank/DDBJ whole genome shotgun (WGS) entry which is preliminary data.</text>
</comment>
<dbReference type="EMBL" id="AZSP01000019">
    <property type="protein sequence ID" value="PVE13646.1"/>
    <property type="molecule type" value="Genomic_DNA"/>
</dbReference>
<reference evidence="2 3" key="1">
    <citation type="submission" date="2013-12" db="EMBL/GenBank/DDBJ databases">
        <title>Annotated genome of Streptomyces scopuliridis.</title>
        <authorList>
            <person name="Olson J.B."/>
        </authorList>
    </citation>
    <scope>NUCLEOTIDE SEQUENCE [LARGE SCALE GENOMIC DNA]</scope>
    <source>
        <strain evidence="2 3">RB72</strain>
    </source>
</reference>
<keyword evidence="3" id="KW-1185">Reference proteome</keyword>